<feature type="active site" description="Nucleophile" evidence="6">
    <location>
        <position position="186"/>
    </location>
</feature>
<dbReference type="Proteomes" id="UP000738126">
    <property type="component" value="Unassembled WGS sequence"/>
</dbReference>
<evidence type="ECO:0000256" key="1">
    <source>
        <dbReference type="ARBA" id="ARBA00006774"/>
    </source>
</evidence>
<evidence type="ECO:0000256" key="2">
    <source>
        <dbReference type="ARBA" id="ARBA00011475"/>
    </source>
</evidence>
<dbReference type="EC" id="2.3.1.1" evidence="6"/>
<keyword evidence="4 6" id="KW-0068">Autocatalytic cleavage</keyword>
<reference evidence="7 8" key="1">
    <citation type="journal article" date="2020" name="Microorganisms">
        <title>Osmotic Adaptation and Compatible Solute Biosynthesis of Phototrophic Bacteria as Revealed from Genome Analyses.</title>
        <authorList>
            <person name="Imhoff J.F."/>
            <person name="Rahn T."/>
            <person name="Kunzel S."/>
            <person name="Keller A."/>
            <person name="Neulinger S.C."/>
        </authorList>
    </citation>
    <scope>NUCLEOTIDE SEQUENCE [LARGE SCALE GENOMIC DNA]</scope>
    <source>
        <strain evidence="7 8">DSM 15116</strain>
    </source>
</reference>
<evidence type="ECO:0000256" key="5">
    <source>
        <dbReference type="ARBA" id="ARBA00023315"/>
    </source>
</evidence>
<dbReference type="HAMAP" id="MF_01106">
    <property type="entry name" value="ArgJ"/>
    <property type="match status" value="1"/>
</dbReference>
<evidence type="ECO:0000256" key="4">
    <source>
        <dbReference type="ARBA" id="ARBA00022813"/>
    </source>
</evidence>
<dbReference type="Pfam" id="PF01960">
    <property type="entry name" value="ArgJ"/>
    <property type="match status" value="1"/>
</dbReference>
<feature type="binding site" evidence="6">
    <location>
        <position position="149"/>
    </location>
    <ligand>
        <name>substrate</name>
    </ligand>
</feature>
<feature type="binding site" evidence="6">
    <location>
        <position position="270"/>
    </location>
    <ligand>
        <name>substrate</name>
    </ligand>
</feature>
<comment type="catalytic activity">
    <reaction evidence="6">
        <text>L-glutamate + acetyl-CoA = N-acetyl-L-glutamate + CoA + H(+)</text>
        <dbReference type="Rhea" id="RHEA:24292"/>
        <dbReference type="ChEBI" id="CHEBI:15378"/>
        <dbReference type="ChEBI" id="CHEBI:29985"/>
        <dbReference type="ChEBI" id="CHEBI:44337"/>
        <dbReference type="ChEBI" id="CHEBI:57287"/>
        <dbReference type="ChEBI" id="CHEBI:57288"/>
        <dbReference type="EC" id="2.3.1.1"/>
    </reaction>
</comment>
<comment type="pathway">
    <text evidence="6">Amino-acid biosynthesis; L-arginine biosynthesis; L-ornithine and N-acetyl-L-glutamate from L-glutamate and N(2)-acetyl-L-ornithine (cyclic): step 1/1.</text>
</comment>
<feature type="site" description="Involved in the stabilization of negative charge on the oxyanion by the formation of the oxyanion hole" evidence="6">
    <location>
        <position position="112"/>
    </location>
</feature>
<feature type="binding site" evidence="6">
    <location>
        <position position="399"/>
    </location>
    <ligand>
        <name>substrate</name>
    </ligand>
</feature>
<feature type="site" description="Involved in the stabilization of negative charge on the oxyanion by the formation of the oxyanion hole" evidence="6">
    <location>
        <position position="113"/>
    </location>
</feature>
<comment type="function">
    <text evidence="6">Catalyzes two activities which are involved in the cyclic version of arginine biosynthesis: the synthesis of N-acetylglutamate from glutamate and acetyl-CoA as the acetyl donor, and of ornithine by transacetylation between N(2)-acetylornithine and glutamate.</text>
</comment>
<dbReference type="InterPro" id="IPR042195">
    <property type="entry name" value="ArgJ_beta_C"/>
</dbReference>
<keyword evidence="3 6" id="KW-0808">Transferase</keyword>
<keyword evidence="6" id="KW-0511">Multifunctional enzyme</keyword>
<comment type="pathway">
    <text evidence="6">Amino-acid biosynthesis; L-arginine biosynthesis; N(2)-acetyl-L-ornithine from L-glutamate: step 1/4.</text>
</comment>
<keyword evidence="6" id="KW-0963">Cytoplasm</keyword>
<dbReference type="EMBL" id="NRSH01000222">
    <property type="protein sequence ID" value="MBK1727679.1"/>
    <property type="molecule type" value="Genomic_DNA"/>
</dbReference>
<feature type="binding site" evidence="6">
    <location>
        <position position="175"/>
    </location>
    <ligand>
        <name>substrate</name>
    </ligand>
</feature>
<dbReference type="InterPro" id="IPR016117">
    <property type="entry name" value="ArgJ-like_dom_sf"/>
</dbReference>
<dbReference type="EC" id="2.3.1.35" evidence="6"/>
<evidence type="ECO:0000313" key="7">
    <source>
        <dbReference type="EMBL" id="MBK1727679.1"/>
    </source>
</evidence>
<feature type="chain" id="PRO_5044940326" description="Arginine biosynthesis bifunctional protein ArgJ beta chain" evidence="6">
    <location>
        <begin position="186"/>
        <end position="399"/>
    </location>
</feature>
<keyword evidence="6" id="KW-0055">Arginine biosynthesis</keyword>
<gene>
    <name evidence="6" type="primary">argJ</name>
    <name evidence="7" type="ORF">CKO13_11785</name>
</gene>
<comment type="catalytic activity">
    <reaction evidence="6">
        <text>N(2)-acetyl-L-ornithine + L-glutamate = N-acetyl-L-glutamate + L-ornithine</text>
        <dbReference type="Rhea" id="RHEA:15349"/>
        <dbReference type="ChEBI" id="CHEBI:29985"/>
        <dbReference type="ChEBI" id="CHEBI:44337"/>
        <dbReference type="ChEBI" id="CHEBI:46911"/>
        <dbReference type="ChEBI" id="CHEBI:57805"/>
        <dbReference type="EC" id="2.3.1.35"/>
    </reaction>
</comment>
<dbReference type="Gene3D" id="3.10.20.340">
    <property type="entry name" value="ArgJ beta chain, C-terminal domain"/>
    <property type="match status" value="1"/>
</dbReference>
<dbReference type="PANTHER" id="PTHR23100:SF0">
    <property type="entry name" value="ARGININE BIOSYNTHESIS BIFUNCTIONAL PROTEIN ARGJ, MITOCHONDRIAL"/>
    <property type="match status" value="1"/>
</dbReference>
<dbReference type="SUPFAM" id="SSF56266">
    <property type="entry name" value="DmpA/ArgJ-like"/>
    <property type="match status" value="1"/>
</dbReference>
<dbReference type="InterPro" id="IPR002813">
    <property type="entry name" value="Arg_biosynth_ArgJ"/>
</dbReference>
<dbReference type="NCBIfam" id="TIGR00120">
    <property type="entry name" value="ArgJ"/>
    <property type="match status" value="1"/>
</dbReference>
<keyword evidence="6" id="KW-0028">Amino-acid biosynthesis</keyword>
<comment type="similarity">
    <text evidence="1 6">Belongs to the ArgJ family.</text>
</comment>
<keyword evidence="8" id="KW-1185">Reference proteome</keyword>
<dbReference type="NCBIfam" id="NF003802">
    <property type="entry name" value="PRK05388.1"/>
    <property type="match status" value="1"/>
</dbReference>
<feature type="binding site" evidence="6">
    <location>
        <position position="394"/>
    </location>
    <ligand>
        <name>substrate</name>
    </ligand>
</feature>
<comment type="caution">
    <text evidence="7">The sequence shown here is derived from an EMBL/GenBank/DDBJ whole genome shotgun (WGS) entry which is preliminary data.</text>
</comment>
<sequence length="399" mass="40735">MAGLAAIHPVPGVRLGTACAGIRQPGRRDLTILELAAGGQAAAVFTRNRFRAAPVRIAERHLAAAAPRYLLVNTGYANAGTGERGEPDALACCQALAERTGAALEAVVPFSTGVIGEPLPVERIRAGLDAALGELAADGWEAAAEAIQTTDTRRKLASYRVALSTGTCTITGMAKGAGMIRPDMATMLAFVATDARLPAAALDEALHRSVARSFNRVTIDGDTSTNDACLLAASGLGPEVAGEGADRERFQAALDAVCIDLARAIAADGEGATRLVDVAVSGAADTAEAERVAFTVAESPLVKTALAAGDPNWGRILAAVGRAEVDDLDLAGVAIALGDVPVVSGGGRAPDYDEAAAAAQLAGSAVRIGIDLGRGRGEATVWTCDLTAEYVRINAEYRS</sequence>
<evidence type="ECO:0000313" key="8">
    <source>
        <dbReference type="Proteomes" id="UP000738126"/>
    </source>
</evidence>
<dbReference type="CDD" id="cd02152">
    <property type="entry name" value="OAT"/>
    <property type="match status" value="1"/>
</dbReference>
<name>A0ABS1EB69_9GAMM</name>
<feature type="site" description="Cleavage; by autolysis" evidence="6">
    <location>
        <begin position="185"/>
        <end position="186"/>
    </location>
</feature>
<feature type="binding site" evidence="6">
    <location>
        <position position="186"/>
    </location>
    <ligand>
        <name>substrate</name>
    </ligand>
</feature>
<feature type="chain" id="PRO_5044940327" description="Arginine biosynthesis bifunctional protein ArgJ alpha chain" evidence="6">
    <location>
        <begin position="1"/>
        <end position="185"/>
    </location>
</feature>
<evidence type="ECO:0000256" key="3">
    <source>
        <dbReference type="ARBA" id="ARBA00022679"/>
    </source>
</evidence>
<proteinExistence type="inferred from homology"/>
<evidence type="ECO:0000256" key="6">
    <source>
        <dbReference type="HAMAP-Rule" id="MF_01106"/>
    </source>
</evidence>
<accession>A0ABS1EB69</accession>
<comment type="subunit">
    <text evidence="2 6">Heterotetramer of two alpha and two beta chains.</text>
</comment>
<dbReference type="PANTHER" id="PTHR23100">
    <property type="entry name" value="ARGININE BIOSYNTHESIS BIFUNCTIONAL PROTEIN ARGJ"/>
    <property type="match status" value="1"/>
</dbReference>
<organism evidence="7 8">
    <name type="scientific">Halorhodospira neutriphila</name>
    <dbReference type="NCBI Taxonomy" id="168379"/>
    <lineage>
        <taxon>Bacteria</taxon>
        <taxon>Pseudomonadati</taxon>
        <taxon>Pseudomonadota</taxon>
        <taxon>Gammaproteobacteria</taxon>
        <taxon>Chromatiales</taxon>
        <taxon>Ectothiorhodospiraceae</taxon>
        <taxon>Halorhodospira</taxon>
    </lineage>
</organism>
<comment type="subcellular location">
    <subcellularLocation>
        <location evidence="6">Cytoplasm</location>
    </subcellularLocation>
</comment>
<protein>
    <recommendedName>
        <fullName evidence="6">Arginine biosynthesis bifunctional protein ArgJ</fullName>
    </recommendedName>
    <domain>
        <recommendedName>
            <fullName evidence="6">Glutamate N-acetyltransferase</fullName>
            <ecNumber evidence="6">2.3.1.35</ecNumber>
        </recommendedName>
        <alternativeName>
            <fullName evidence="6">Ornithine acetyltransferase</fullName>
            <shortName evidence="6">OATase</shortName>
        </alternativeName>
        <alternativeName>
            <fullName evidence="6">Ornithine transacetylase</fullName>
        </alternativeName>
    </domain>
    <domain>
        <recommendedName>
            <fullName evidence="6">Amino-acid acetyltransferase</fullName>
            <ecNumber evidence="6">2.3.1.1</ecNumber>
        </recommendedName>
        <alternativeName>
            <fullName evidence="6">N-acetylglutamate synthase</fullName>
            <shortName evidence="6">AGSase</shortName>
        </alternativeName>
    </domain>
    <component>
        <recommendedName>
            <fullName evidence="6">Arginine biosynthesis bifunctional protein ArgJ alpha chain</fullName>
        </recommendedName>
    </component>
    <component>
        <recommendedName>
            <fullName evidence="6">Arginine biosynthesis bifunctional protein ArgJ beta chain</fullName>
        </recommendedName>
    </component>
</protein>
<dbReference type="RefSeq" id="WP_200261330.1">
    <property type="nucleotide sequence ID" value="NZ_NRSH01000222.1"/>
</dbReference>
<keyword evidence="5 6" id="KW-0012">Acyltransferase</keyword>
<dbReference type="Gene3D" id="3.60.70.12">
    <property type="entry name" value="L-amino peptidase D-ALA esterase/amidase"/>
    <property type="match status" value="1"/>
</dbReference>